<proteinExistence type="predicted"/>
<evidence type="ECO:0000313" key="1">
    <source>
        <dbReference type="EMBL" id="OGF34837.1"/>
    </source>
</evidence>
<protein>
    <submittedName>
        <fullName evidence="1">Uncharacterized protein</fullName>
    </submittedName>
</protein>
<dbReference type="EMBL" id="MFGM01000067">
    <property type="protein sequence ID" value="OGF34837.1"/>
    <property type="molecule type" value="Genomic_DNA"/>
</dbReference>
<accession>A0A1F5T7B1</accession>
<dbReference type="Proteomes" id="UP000178656">
    <property type="component" value="Unassembled WGS sequence"/>
</dbReference>
<name>A0A1F5T7B1_9BACT</name>
<gene>
    <name evidence="1" type="ORF">A2482_02060</name>
</gene>
<comment type="caution">
    <text evidence="1">The sequence shown here is derived from an EMBL/GenBank/DDBJ whole genome shotgun (WGS) entry which is preliminary data.</text>
</comment>
<sequence length="82" mass="9274">MREILTISLPRGLKETSAQKAKREGFKSLSGYVKHLLAEDSDLLPEKELLADVRAARREYRTGKCVDANSVSLMDIYYGKKN</sequence>
<organism evidence="1 2">
    <name type="scientific">Candidatus Falkowbacteria bacterium RIFOXYC2_FULL_48_21</name>
    <dbReference type="NCBI Taxonomy" id="1798005"/>
    <lineage>
        <taxon>Bacteria</taxon>
        <taxon>Candidatus Falkowiibacteriota</taxon>
    </lineage>
</organism>
<reference evidence="1 2" key="1">
    <citation type="journal article" date="2016" name="Nat. Commun.">
        <title>Thousands of microbial genomes shed light on interconnected biogeochemical processes in an aquifer system.</title>
        <authorList>
            <person name="Anantharaman K."/>
            <person name="Brown C.T."/>
            <person name="Hug L.A."/>
            <person name="Sharon I."/>
            <person name="Castelle C.J."/>
            <person name="Probst A.J."/>
            <person name="Thomas B.C."/>
            <person name="Singh A."/>
            <person name="Wilkins M.J."/>
            <person name="Karaoz U."/>
            <person name="Brodie E.L."/>
            <person name="Williams K.H."/>
            <person name="Hubbard S.S."/>
            <person name="Banfield J.F."/>
        </authorList>
    </citation>
    <scope>NUCLEOTIDE SEQUENCE [LARGE SCALE GENOMIC DNA]</scope>
</reference>
<dbReference type="AlphaFoldDB" id="A0A1F5T7B1"/>
<evidence type="ECO:0000313" key="2">
    <source>
        <dbReference type="Proteomes" id="UP000178656"/>
    </source>
</evidence>